<comment type="caution">
    <text evidence="2">The sequence shown here is derived from an EMBL/GenBank/DDBJ whole genome shotgun (WGS) entry which is preliminary data.</text>
</comment>
<keyword evidence="1" id="KW-0808">Transferase</keyword>
<dbReference type="InterPro" id="IPR037359">
    <property type="entry name" value="NST/OST"/>
</dbReference>
<dbReference type="Gene3D" id="3.40.50.300">
    <property type="entry name" value="P-loop containing nucleotide triphosphate hydrolases"/>
    <property type="match status" value="1"/>
</dbReference>
<sequence length="299" mass="34947">MTLPNFLIVGAAKAGTTALYRYLQQHPQIYMTPTKETNFFAFEGEVINFAGVGDEALREFSITDFKTYQAQFQGVTEEKAIGEACPSYLYYPQAAAKIKQYTPDARLIVILRNPITRAYANFLHTVRDDREYHHDFALALQDEATRIADNWEWFWHYIQVGFYGRQLQHYYEYFPRDRIKIYLYEDLKTDAIALLQDIFRWLEVDASFVPDMALHPNKSGMPKNKLLHRILTKPNPVKTLLKPLFPAKLRQKIQHQNLNTPQLSPEVKQQLLDLYRADILKCQDLIQRDLQPWLGESAV</sequence>
<accession>A0A964BUX4</accession>
<evidence type="ECO:0000256" key="1">
    <source>
        <dbReference type="ARBA" id="ARBA00022679"/>
    </source>
</evidence>
<dbReference type="InterPro" id="IPR027417">
    <property type="entry name" value="P-loop_NTPase"/>
</dbReference>
<dbReference type="AlphaFoldDB" id="A0A964BUX4"/>
<dbReference type="Pfam" id="PF13469">
    <property type="entry name" value="Sulfotransfer_3"/>
    <property type="match status" value="1"/>
</dbReference>
<dbReference type="GO" id="GO:0008146">
    <property type="term" value="F:sulfotransferase activity"/>
    <property type="evidence" value="ECO:0007669"/>
    <property type="project" value="InterPro"/>
</dbReference>
<dbReference type="PANTHER" id="PTHR10605">
    <property type="entry name" value="HEPARAN SULFATE SULFOTRANSFERASE"/>
    <property type="match status" value="1"/>
</dbReference>
<evidence type="ECO:0000313" key="2">
    <source>
        <dbReference type="EMBL" id="MCC0179241.1"/>
    </source>
</evidence>
<reference evidence="2" key="1">
    <citation type="journal article" date="2021" name="Antonie Van Leeuwenhoek">
        <title>Draft genome and description of Waterburya agarophytonicola gen. nov. sp. nov. (Pleurocapsales, Cyanobacteria): a seaweed symbiont.</title>
        <authorList>
            <person name="Bonthond G."/>
            <person name="Shalygin S."/>
            <person name="Bayer T."/>
            <person name="Weinberger F."/>
        </authorList>
    </citation>
    <scope>NUCLEOTIDE SEQUENCE</scope>
    <source>
        <strain evidence="2">KI4</strain>
    </source>
</reference>
<proteinExistence type="predicted"/>
<evidence type="ECO:0000313" key="3">
    <source>
        <dbReference type="Proteomes" id="UP000729733"/>
    </source>
</evidence>
<protein>
    <submittedName>
        <fullName evidence="2">Sulfotransferase</fullName>
    </submittedName>
</protein>
<dbReference type="SUPFAM" id="SSF52540">
    <property type="entry name" value="P-loop containing nucleoside triphosphate hydrolases"/>
    <property type="match status" value="1"/>
</dbReference>
<name>A0A964BUX4_9CYAN</name>
<dbReference type="PANTHER" id="PTHR10605:SF56">
    <property type="entry name" value="BIFUNCTIONAL HEPARAN SULFATE N-DEACETYLASE_N-SULFOTRANSFERASE"/>
    <property type="match status" value="1"/>
</dbReference>
<dbReference type="Proteomes" id="UP000729733">
    <property type="component" value="Unassembled WGS sequence"/>
</dbReference>
<dbReference type="EMBL" id="JADWDC010000073">
    <property type="protein sequence ID" value="MCC0179241.1"/>
    <property type="molecule type" value="Genomic_DNA"/>
</dbReference>
<organism evidence="2 3">
    <name type="scientific">Waterburya agarophytonicola KI4</name>
    <dbReference type="NCBI Taxonomy" id="2874699"/>
    <lineage>
        <taxon>Bacteria</taxon>
        <taxon>Bacillati</taxon>
        <taxon>Cyanobacteriota</taxon>
        <taxon>Cyanophyceae</taxon>
        <taxon>Pleurocapsales</taxon>
        <taxon>Hyellaceae</taxon>
        <taxon>Waterburya</taxon>
        <taxon>Waterburya agarophytonicola</taxon>
    </lineage>
</organism>
<gene>
    <name evidence="2" type="ORF">I4641_19955</name>
</gene>
<keyword evidence="3" id="KW-1185">Reference proteome</keyword>